<feature type="region of interest" description="Disordered" evidence="1">
    <location>
        <begin position="1"/>
        <end position="31"/>
    </location>
</feature>
<organism evidence="2 3">
    <name type="scientific">Nezara viridula</name>
    <name type="common">Southern green stink bug</name>
    <name type="synonym">Cimex viridulus</name>
    <dbReference type="NCBI Taxonomy" id="85310"/>
    <lineage>
        <taxon>Eukaryota</taxon>
        <taxon>Metazoa</taxon>
        <taxon>Ecdysozoa</taxon>
        <taxon>Arthropoda</taxon>
        <taxon>Hexapoda</taxon>
        <taxon>Insecta</taxon>
        <taxon>Pterygota</taxon>
        <taxon>Neoptera</taxon>
        <taxon>Paraneoptera</taxon>
        <taxon>Hemiptera</taxon>
        <taxon>Heteroptera</taxon>
        <taxon>Panheteroptera</taxon>
        <taxon>Pentatomomorpha</taxon>
        <taxon>Pentatomoidea</taxon>
        <taxon>Pentatomidae</taxon>
        <taxon>Pentatominae</taxon>
        <taxon>Nezara</taxon>
    </lineage>
</organism>
<evidence type="ECO:0000313" key="3">
    <source>
        <dbReference type="Proteomes" id="UP001152798"/>
    </source>
</evidence>
<name>A0A9P0EC76_NEZVI</name>
<protein>
    <submittedName>
        <fullName evidence="2">Uncharacterized protein</fullName>
    </submittedName>
</protein>
<evidence type="ECO:0000256" key="1">
    <source>
        <dbReference type="SAM" id="MobiDB-lite"/>
    </source>
</evidence>
<keyword evidence="3" id="KW-1185">Reference proteome</keyword>
<sequence>MTLNKVSRSLERAAICRLPPPPPRGTQSRSDAAPMTIIPLTVTLAQPCLPSADQPVPRVTASLFISAPSGRAWSVHRISPKKDNQKEIRDDVEDPPIVSPSSGGMAIVLPGLSRSRPLPHTSSEGVHFVFISTKTVILDILSWQIA</sequence>
<accession>A0A9P0EC76</accession>
<reference evidence="2" key="1">
    <citation type="submission" date="2022-01" db="EMBL/GenBank/DDBJ databases">
        <authorList>
            <person name="King R."/>
        </authorList>
    </citation>
    <scope>NUCLEOTIDE SEQUENCE</scope>
</reference>
<proteinExistence type="predicted"/>
<dbReference type="AlphaFoldDB" id="A0A9P0EC76"/>
<dbReference type="Proteomes" id="UP001152798">
    <property type="component" value="Chromosome 3"/>
</dbReference>
<gene>
    <name evidence="2" type="ORF">NEZAVI_LOCUS5754</name>
</gene>
<dbReference type="EMBL" id="OV725079">
    <property type="protein sequence ID" value="CAH1395486.1"/>
    <property type="molecule type" value="Genomic_DNA"/>
</dbReference>
<feature type="region of interest" description="Disordered" evidence="1">
    <location>
        <begin position="76"/>
        <end position="101"/>
    </location>
</feature>
<evidence type="ECO:0000313" key="2">
    <source>
        <dbReference type="EMBL" id="CAH1395486.1"/>
    </source>
</evidence>
<feature type="compositionally biased region" description="Basic and acidic residues" evidence="1">
    <location>
        <begin position="80"/>
        <end position="89"/>
    </location>
</feature>